<name>A0A0P6XNN0_9CHLR</name>
<evidence type="ECO:0000313" key="2">
    <source>
        <dbReference type="EMBL" id="KPL85238.1"/>
    </source>
</evidence>
<evidence type="ECO:0000256" key="1">
    <source>
        <dbReference type="SAM" id="SignalP"/>
    </source>
</evidence>
<protein>
    <submittedName>
        <fullName evidence="2">Uncharacterized protein</fullName>
    </submittedName>
</protein>
<proteinExistence type="predicted"/>
<keyword evidence="3" id="KW-1185">Reference proteome</keyword>
<dbReference type="AlphaFoldDB" id="A0A0P6XNN0"/>
<keyword evidence="1" id="KW-0732">Signal</keyword>
<evidence type="ECO:0000313" key="3">
    <source>
        <dbReference type="Proteomes" id="UP000050277"/>
    </source>
</evidence>
<feature type="signal peptide" evidence="1">
    <location>
        <begin position="1"/>
        <end position="29"/>
    </location>
</feature>
<gene>
    <name evidence="2" type="ORF">SE18_16240</name>
</gene>
<comment type="caution">
    <text evidence="2">The sequence shown here is derived from an EMBL/GenBank/DDBJ whole genome shotgun (WGS) entry which is preliminary data.</text>
</comment>
<dbReference type="RefSeq" id="WP_054535516.1">
    <property type="nucleotide sequence ID" value="NZ_LGKP01000025.1"/>
</dbReference>
<dbReference type="Proteomes" id="UP000050277">
    <property type="component" value="Unassembled WGS sequence"/>
</dbReference>
<sequence>MVRKRIVSRRIGFCLILIGLLLNLTTAQAQRPHQASSRLSSTNLPLKHHGATLDTAPLTPSSVITGTWNPTLQNNLEIPGTISKLYVDEHDRLYVTGGFKYLNGQQFNGLASWNGTAWQGYGLQPNDAGVIRAMTTYHDQLIVGGGFRQFSGQTMNGIARWNGSAFEAFGTGFSGTSDFYDYSNIAKVHDLDVVSDTLYVSGNFSGFNDLVVNSLLAWQPTGYRNVANIDSSLYQFAATDEAVVVSGEVLSIDNTAIDYFARWQQGVWHNLPMPQYIYPGQETHVLSNTFYIRQPIYDQGLKTKIYHWAANNWLADPSLITGSAIDLVEWNSQAYAATNSQLWQRSNAGWNSINLPMEIAAINAIEASSNGLYLAGDFTLNGQPSQLVFWDGTNLTNLATTTSHRWVYDLGNLQGSPLVGFGQITKTNLQFWNGSAWQDLGNAPYDARLLTTDAQHTYLVGSSPFTTTSSIASAIWQYAPNGSLSAPVILNPQSVTWSISGTQVLASMYSGTINSQPITGAIAIDGNHWQQLTDQYNFGPIYPANQKLYTVRSEADRGSWLVSISEWNGTNWQEVTTWQQFDNRPSFEIVAWRDGLYLLYKNELRRFDFASQELVTLATFNDVPRVLRSVDDDYLYVAGEFSQVNAQTVGPIARWDGTNWQGFEHVPNGSIYELAATAERVHIAGSFTHVGSTPSLGIASFAINQLPAGPSYRQFIPQASR</sequence>
<accession>A0A0P6XNN0</accession>
<reference evidence="2 3" key="1">
    <citation type="submission" date="2015-07" db="EMBL/GenBank/DDBJ databases">
        <title>Whole genome sequence of Herpetosiphon geysericola DSM 7119.</title>
        <authorList>
            <person name="Hemp J."/>
            <person name="Ward L.M."/>
            <person name="Pace L.A."/>
            <person name="Fischer W.W."/>
        </authorList>
    </citation>
    <scope>NUCLEOTIDE SEQUENCE [LARGE SCALE GENOMIC DNA]</scope>
    <source>
        <strain evidence="2 3">DSM 7119</strain>
    </source>
</reference>
<dbReference type="OrthoDB" id="134503at2"/>
<organism evidence="2 3">
    <name type="scientific">Herpetosiphon geysericola</name>
    <dbReference type="NCBI Taxonomy" id="70996"/>
    <lineage>
        <taxon>Bacteria</taxon>
        <taxon>Bacillati</taxon>
        <taxon>Chloroflexota</taxon>
        <taxon>Chloroflexia</taxon>
        <taxon>Herpetosiphonales</taxon>
        <taxon>Herpetosiphonaceae</taxon>
        <taxon>Herpetosiphon</taxon>
    </lineage>
</organism>
<dbReference type="EMBL" id="LGKP01000025">
    <property type="protein sequence ID" value="KPL85238.1"/>
    <property type="molecule type" value="Genomic_DNA"/>
</dbReference>
<dbReference type="STRING" id="70996.SE18_16240"/>
<feature type="chain" id="PRO_5006133145" evidence="1">
    <location>
        <begin position="30"/>
        <end position="721"/>
    </location>
</feature>